<keyword evidence="4" id="KW-0378">Hydrolase</keyword>
<feature type="domain" description="Glycosyl hydrolase family 95 catalytic" evidence="3">
    <location>
        <begin position="303"/>
        <end position="708"/>
    </location>
</feature>
<dbReference type="InterPro" id="IPR027414">
    <property type="entry name" value="GH95_N_dom"/>
</dbReference>
<dbReference type="Gene3D" id="1.50.10.10">
    <property type="match status" value="1"/>
</dbReference>
<reference evidence="4 5" key="1">
    <citation type="submission" date="2024-04" db="EMBL/GenBank/DDBJ databases">
        <title>Novel genus in family Flammeovirgaceae.</title>
        <authorList>
            <person name="Nguyen T.H."/>
            <person name="Vuong T.Q."/>
            <person name="Le H."/>
            <person name="Kim S.-G."/>
        </authorList>
    </citation>
    <scope>NUCLEOTIDE SEQUENCE [LARGE SCALE GENOMIC DNA]</scope>
    <source>
        <strain evidence="4 5">JCM 23209</strain>
    </source>
</reference>
<dbReference type="GO" id="GO:0004560">
    <property type="term" value="F:alpha-L-fucosidase activity"/>
    <property type="evidence" value="ECO:0007669"/>
    <property type="project" value="InterPro"/>
</dbReference>
<evidence type="ECO:0000259" key="1">
    <source>
        <dbReference type="Pfam" id="PF14498"/>
    </source>
</evidence>
<feature type="domain" description="Alpha fucosidase A-like C-terminal" evidence="2">
    <location>
        <begin position="710"/>
        <end position="771"/>
    </location>
</feature>
<name>A0AAW9S7I2_9BACT</name>
<dbReference type="SUPFAM" id="SSF48208">
    <property type="entry name" value="Six-hairpin glycosidases"/>
    <property type="match status" value="1"/>
</dbReference>
<protein>
    <submittedName>
        <fullName evidence="4">Glycoside hydrolase family 95 protein</fullName>
    </submittedName>
</protein>
<gene>
    <name evidence="4" type="ORF">AAG747_02250</name>
</gene>
<evidence type="ECO:0000259" key="3">
    <source>
        <dbReference type="Pfam" id="PF22124"/>
    </source>
</evidence>
<dbReference type="EMBL" id="JBDKWZ010000001">
    <property type="protein sequence ID" value="MEN7546711.1"/>
    <property type="molecule type" value="Genomic_DNA"/>
</dbReference>
<dbReference type="PANTHER" id="PTHR31084:SF0">
    <property type="entry name" value="ALPHA-L-FUCOSIDASE 2"/>
    <property type="match status" value="1"/>
</dbReference>
<dbReference type="InterPro" id="IPR049053">
    <property type="entry name" value="AFCA-like_C"/>
</dbReference>
<accession>A0AAW9S7I2</accession>
<organism evidence="4 5">
    <name type="scientific">Rapidithrix thailandica</name>
    <dbReference type="NCBI Taxonomy" id="413964"/>
    <lineage>
        <taxon>Bacteria</taxon>
        <taxon>Pseudomonadati</taxon>
        <taxon>Bacteroidota</taxon>
        <taxon>Cytophagia</taxon>
        <taxon>Cytophagales</taxon>
        <taxon>Flammeovirgaceae</taxon>
        <taxon>Rapidithrix</taxon>
    </lineage>
</organism>
<dbReference type="InterPro" id="IPR008928">
    <property type="entry name" value="6-hairpin_glycosidase_sf"/>
</dbReference>
<proteinExistence type="predicted"/>
<dbReference type="PIRSF" id="PIRSF007663">
    <property type="entry name" value="UCP007663"/>
    <property type="match status" value="1"/>
</dbReference>
<dbReference type="InterPro" id="IPR054363">
    <property type="entry name" value="GH95_cat"/>
</dbReference>
<sequence>MKFIYLFTFLGIIQVFLSSCENKKEQTTKQSPLRLWYQEPANVWEEALPVGNGRLGAMVFGNPKHERIQLNEDSMWPGKPGQWGKTKGSPEDLKEIRQLVKDEKFQEADKLLVERFSRKSMVRSHQTLGELFLDFAHDSVITNYQRELDLDKAVVTTTYQLEGYPVTQTVFASHPDDVLVIKLETEHPEGLAFNIRLERPKDGDWETATTECMDKHTLLMSGQAMQSEGMVDSQEAPLQEGVKFTTYLKVLNNGGEISPENNQLKVSNTQSVTLLLVANTDFYHEDYKEKGKEQMVQLEKIAYQSLLASHIKSHQELFQRVQLDLGTGTLADLPTNQRVDSVKAGAEDPDLARLLFQYGRYLLISSSRPGTNPANLQGIWNQHIKAPWNADYHLNINLQMNYWPAEVSNLSECHEPLFDFIDRLVENGKLVAKEQYGCRGFMVHHATDLWATAYMRAAQPYWGGWQHGGGWLMQHLWEHYQFTQDKEFLQNRAYPVLKEGALFYMDWLQKAPNGDELVSYPSTSPENSFIAPNGQQAAVSIAAAMDQQIIAEVFDNTLAAAEILGIEDAFIKELKEKRGKLRSGTVVGQDGRLMEWSQPYEEPEKGHRHMSHLYAFHPGDDITKEGTPELFEAVKKTLQYRLDHGGAGTGWSRAWLINFSARLQDGNMAHEHIQLLLQKSIFKNLFDAHPPFQIDGNFGVTAGIAEMLLQSHEGFVHLLPALPAQWPDGSVKGLKARGGFTVDITWKNGKVTDYAIQSTDGKPCVVLVNGKKKSIQSSVL</sequence>
<dbReference type="PANTHER" id="PTHR31084">
    <property type="entry name" value="ALPHA-L-FUCOSIDASE 2"/>
    <property type="match status" value="1"/>
</dbReference>
<dbReference type="FunFam" id="1.50.10.10:FF:000028">
    <property type="entry name" value="Alpha-L-fucosidase 2"/>
    <property type="match status" value="1"/>
</dbReference>
<dbReference type="RefSeq" id="WP_346819493.1">
    <property type="nucleotide sequence ID" value="NZ_JBDKWZ010000001.1"/>
</dbReference>
<dbReference type="Pfam" id="PF22124">
    <property type="entry name" value="Glyco_hydro_95_cat"/>
    <property type="match status" value="1"/>
</dbReference>
<dbReference type="GO" id="GO:0005975">
    <property type="term" value="P:carbohydrate metabolic process"/>
    <property type="evidence" value="ECO:0007669"/>
    <property type="project" value="InterPro"/>
</dbReference>
<dbReference type="InterPro" id="IPR012341">
    <property type="entry name" value="6hp_glycosidase-like_sf"/>
</dbReference>
<evidence type="ECO:0000313" key="4">
    <source>
        <dbReference type="EMBL" id="MEN7546711.1"/>
    </source>
</evidence>
<evidence type="ECO:0000313" key="5">
    <source>
        <dbReference type="Proteomes" id="UP001403385"/>
    </source>
</evidence>
<comment type="caution">
    <text evidence="4">The sequence shown here is derived from an EMBL/GenBank/DDBJ whole genome shotgun (WGS) entry which is preliminary data.</text>
</comment>
<feature type="domain" description="Glycosyl hydrolase family 95 N-terminal" evidence="1">
    <location>
        <begin position="35"/>
        <end position="283"/>
    </location>
</feature>
<dbReference type="Proteomes" id="UP001403385">
    <property type="component" value="Unassembled WGS sequence"/>
</dbReference>
<dbReference type="InterPro" id="IPR016518">
    <property type="entry name" value="Alpha-L-fucosidase"/>
</dbReference>
<dbReference type="PROSITE" id="PS51257">
    <property type="entry name" value="PROKAR_LIPOPROTEIN"/>
    <property type="match status" value="1"/>
</dbReference>
<dbReference type="AlphaFoldDB" id="A0AAW9S7I2"/>
<dbReference type="Pfam" id="PF21307">
    <property type="entry name" value="Glyco_hydro_95_C"/>
    <property type="match status" value="1"/>
</dbReference>
<dbReference type="Pfam" id="PF14498">
    <property type="entry name" value="Glyco_hyd_65N_2"/>
    <property type="match status" value="1"/>
</dbReference>
<keyword evidence="5" id="KW-1185">Reference proteome</keyword>
<evidence type="ECO:0000259" key="2">
    <source>
        <dbReference type="Pfam" id="PF21307"/>
    </source>
</evidence>